<evidence type="ECO:0000313" key="10">
    <source>
        <dbReference type="Proteomes" id="UP001437460"/>
    </source>
</evidence>
<feature type="binding site" evidence="7">
    <location>
        <position position="20"/>
    </location>
    <ligand>
        <name>3-phosphoshikimate</name>
        <dbReference type="ChEBI" id="CHEBI:145989"/>
    </ligand>
</feature>
<accession>A0ABV1HQS5</accession>
<comment type="subcellular location">
    <subcellularLocation>
        <location evidence="7">Cytoplasm</location>
    </subcellularLocation>
</comment>
<protein>
    <recommendedName>
        <fullName evidence="7">3-phosphoshikimate 1-carboxyvinyltransferase</fullName>
        <ecNumber evidence="7">2.5.1.19</ecNumber>
    </recommendedName>
    <alternativeName>
        <fullName evidence="7">5-enolpyruvylshikimate-3-phosphate synthase</fullName>
        <shortName evidence="7">EPSP synthase</shortName>
        <shortName evidence="7">EPSPS</shortName>
    </alternativeName>
</protein>
<sequence length="424" mass="44903">MKFSKINGLHGEVTIPGDKSISHRSVMFGSLAKGTTKITGFLQGADCLSTISCFQKMGVSIENLGDTVLVHGNGLHGLKKPEQVLDCGNSGTTTRLISGILSAQDFSVTLTGDASIQKRPMKRIMEPLSQMGADITSVNGNGCAPLAINGRLLHGIHYQSPVASAQVKSAILLAGLYAKGETKVTEPSLSRNHTELMLKEFGADVRTEDTTAIIQPAEELFAKDIAVPGDISSAAFFLAAGLIIPNSEILIKNAGINPTRDGMIRVCQAMGGDLTLLNVRKTGEPVADILVRTSSLHGTDIHGNIIPTLIDELPMIAAMACFAEGDTIIRDAAELKVKESNRIAVMVENLSAMGADVEETADGMIIHGGKPLHGAVIDSHLDHRIAMTFAITAALAEGETEILGAECVNISYPNFYQDLKTLAH</sequence>
<feature type="binding site" evidence="7">
    <location>
        <position position="91"/>
    </location>
    <ligand>
        <name>phosphoenolpyruvate</name>
        <dbReference type="ChEBI" id="CHEBI:58702"/>
    </ligand>
</feature>
<comment type="similarity">
    <text evidence="2 7">Belongs to the EPSP synthase family.</text>
</comment>
<feature type="binding site" evidence="7">
    <location>
        <position position="342"/>
    </location>
    <ligand>
        <name>phosphoenolpyruvate</name>
        <dbReference type="ChEBI" id="CHEBI:58702"/>
    </ligand>
</feature>
<dbReference type="InterPro" id="IPR023193">
    <property type="entry name" value="EPSP_synthase_CS"/>
</dbReference>
<dbReference type="RefSeq" id="WP_349230225.1">
    <property type="nucleotide sequence ID" value="NZ_JBBMFJ010000033.1"/>
</dbReference>
<evidence type="ECO:0000256" key="2">
    <source>
        <dbReference type="ARBA" id="ARBA00009948"/>
    </source>
</evidence>
<dbReference type="EC" id="2.5.1.19" evidence="7"/>
<feature type="binding site" evidence="7">
    <location>
        <position position="338"/>
    </location>
    <ligand>
        <name>3-phosphoshikimate</name>
        <dbReference type="ChEBI" id="CHEBI:145989"/>
    </ligand>
</feature>
<dbReference type="CDD" id="cd01556">
    <property type="entry name" value="EPSP_synthase"/>
    <property type="match status" value="1"/>
</dbReference>
<gene>
    <name evidence="7 9" type="primary">aroA</name>
    <name evidence="9" type="ORF">WMO41_13595</name>
</gene>
<feature type="binding site" evidence="7">
    <location>
        <position position="19"/>
    </location>
    <ligand>
        <name>phosphoenolpyruvate</name>
        <dbReference type="ChEBI" id="CHEBI:58702"/>
    </ligand>
</feature>
<dbReference type="Gene3D" id="3.65.10.10">
    <property type="entry name" value="Enolpyruvate transferase domain"/>
    <property type="match status" value="2"/>
</dbReference>
<dbReference type="InterPro" id="IPR036968">
    <property type="entry name" value="Enolpyruvate_Tfrase_sf"/>
</dbReference>
<keyword evidence="7" id="KW-0963">Cytoplasm</keyword>
<dbReference type="Proteomes" id="UP001437460">
    <property type="component" value="Unassembled WGS sequence"/>
</dbReference>
<dbReference type="PIRSF" id="PIRSF000505">
    <property type="entry name" value="EPSPS"/>
    <property type="match status" value="1"/>
</dbReference>
<keyword evidence="4 7" id="KW-0808">Transferase</keyword>
<dbReference type="PANTHER" id="PTHR21090">
    <property type="entry name" value="AROM/DEHYDROQUINATE SYNTHASE"/>
    <property type="match status" value="1"/>
</dbReference>
<feature type="binding site" evidence="7">
    <location>
        <position position="119"/>
    </location>
    <ligand>
        <name>phosphoenolpyruvate</name>
        <dbReference type="ChEBI" id="CHEBI:58702"/>
    </ligand>
</feature>
<feature type="binding site" evidence="7">
    <location>
        <position position="166"/>
    </location>
    <ligand>
        <name>3-phosphoshikimate</name>
        <dbReference type="ChEBI" id="CHEBI:145989"/>
    </ligand>
</feature>
<feature type="binding site" evidence="7">
    <location>
        <position position="166"/>
    </location>
    <ligand>
        <name>phosphoenolpyruvate</name>
        <dbReference type="ChEBI" id="CHEBI:58702"/>
    </ligand>
</feature>
<dbReference type="PROSITE" id="PS00104">
    <property type="entry name" value="EPSP_SYNTHASE_1"/>
    <property type="match status" value="1"/>
</dbReference>
<dbReference type="EMBL" id="JBBMFJ010000033">
    <property type="protein sequence ID" value="MEQ2564182.1"/>
    <property type="molecule type" value="Genomic_DNA"/>
</dbReference>
<dbReference type="InterPro" id="IPR001986">
    <property type="entry name" value="Enolpyruvate_Tfrase_dom"/>
</dbReference>
<evidence type="ECO:0000256" key="3">
    <source>
        <dbReference type="ARBA" id="ARBA00022605"/>
    </source>
</evidence>
<feature type="binding site" evidence="7">
    <location>
        <position position="19"/>
    </location>
    <ligand>
        <name>3-phosphoshikimate</name>
        <dbReference type="ChEBI" id="CHEBI:145989"/>
    </ligand>
</feature>
<dbReference type="PROSITE" id="PS00885">
    <property type="entry name" value="EPSP_SYNTHASE_2"/>
    <property type="match status" value="1"/>
</dbReference>
<reference evidence="9 10" key="1">
    <citation type="submission" date="2024-03" db="EMBL/GenBank/DDBJ databases">
        <title>Human intestinal bacterial collection.</title>
        <authorList>
            <person name="Pauvert C."/>
            <person name="Hitch T.C.A."/>
            <person name="Clavel T."/>
        </authorList>
    </citation>
    <scope>NUCLEOTIDE SEQUENCE [LARGE SCALE GENOMIC DNA]</scope>
    <source>
        <strain evidence="9 10">CLA-AP-H27</strain>
    </source>
</reference>
<dbReference type="HAMAP" id="MF_00210">
    <property type="entry name" value="EPSP_synth"/>
    <property type="match status" value="1"/>
</dbReference>
<keyword evidence="3 7" id="KW-0028">Amino-acid biosynthesis</keyword>
<comment type="caution">
    <text evidence="9">The sequence shown here is derived from an EMBL/GenBank/DDBJ whole genome shotgun (WGS) entry which is preliminary data.</text>
</comment>
<dbReference type="GO" id="GO:0003866">
    <property type="term" value="F:3-phosphoshikimate 1-carboxyvinyltransferase activity"/>
    <property type="evidence" value="ECO:0007669"/>
    <property type="project" value="UniProtKB-EC"/>
</dbReference>
<dbReference type="PANTHER" id="PTHR21090:SF5">
    <property type="entry name" value="PENTAFUNCTIONAL AROM POLYPEPTIDE"/>
    <property type="match status" value="1"/>
</dbReference>
<proteinExistence type="inferred from homology"/>
<evidence type="ECO:0000256" key="6">
    <source>
        <dbReference type="ARBA" id="ARBA00044633"/>
    </source>
</evidence>
<comment type="subunit">
    <text evidence="7">Monomer.</text>
</comment>
<evidence type="ECO:0000256" key="5">
    <source>
        <dbReference type="ARBA" id="ARBA00023141"/>
    </source>
</evidence>
<comment type="pathway">
    <text evidence="1 7">Metabolic intermediate biosynthesis; chorismate biosynthesis; chorismate from D-erythrose 4-phosphate and phosphoenolpyruvate: step 6/7.</text>
</comment>
<evidence type="ECO:0000313" key="9">
    <source>
        <dbReference type="EMBL" id="MEQ2564182.1"/>
    </source>
</evidence>
<keyword evidence="5 7" id="KW-0057">Aromatic amino acid biosynthesis</keyword>
<dbReference type="InterPro" id="IPR013792">
    <property type="entry name" value="RNA3'P_cycl/enolpyr_Trfase_a/b"/>
</dbReference>
<feature type="active site" description="Proton acceptor" evidence="7">
    <location>
        <position position="311"/>
    </location>
</feature>
<feature type="binding site" evidence="7">
    <location>
        <position position="384"/>
    </location>
    <ligand>
        <name>phosphoenolpyruvate</name>
        <dbReference type="ChEBI" id="CHEBI:58702"/>
    </ligand>
</feature>
<comment type="function">
    <text evidence="7">Catalyzes the transfer of the enolpyruvyl moiety of phosphoenolpyruvate (PEP) to the 5-hydroxyl of shikimate-3-phosphate (S3P) to produce enolpyruvyl shikimate-3-phosphate and inorganic phosphate.</text>
</comment>
<feature type="binding site" evidence="7">
    <location>
        <position position="24"/>
    </location>
    <ligand>
        <name>3-phosphoshikimate</name>
        <dbReference type="ChEBI" id="CHEBI:145989"/>
    </ligand>
</feature>
<keyword evidence="10" id="KW-1185">Reference proteome</keyword>
<comment type="caution">
    <text evidence="7">Lacks conserved residue(s) required for the propagation of feature annotation.</text>
</comment>
<dbReference type="SUPFAM" id="SSF55205">
    <property type="entry name" value="EPT/RTPC-like"/>
    <property type="match status" value="1"/>
</dbReference>
<feature type="binding site" evidence="7">
    <location>
        <position position="311"/>
    </location>
    <ligand>
        <name>3-phosphoshikimate</name>
        <dbReference type="ChEBI" id="CHEBI:145989"/>
    </ligand>
</feature>
<dbReference type="InterPro" id="IPR006264">
    <property type="entry name" value="EPSP_synthase"/>
</dbReference>
<organism evidence="9 10">
    <name type="scientific">Ventrimonas faecis</name>
    <dbReference type="NCBI Taxonomy" id="3133170"/>
    <lineage>
        <taxon>Bacteria</taxon>
        <taxon>Bacillati</taxon>
        <taxon>Bacillota</taxon>
        <taxon>Clostridia</taxon>
        <taxon>Lachnospirales</taxon>
        <taxon>Lachnospiraceae</taxon>
        <taxon>Ventrimonas</taxon>
    </lineage>
</organism>
<dbReference type="NCBIfam" id="TIGR01356">
    <property type="entry name" value="aroA"/>
    <property type="match status" value="1"/>
</dbReference>
<name>A0ABV1HQS5_9FIRM</name>
<evidence type="ECO:0000256" key="1">
    <source>
        <dbReference type="ARBA" id="ARBA00004811"/>
    </source>
</evidence>
<evidence type="ECO:0000256" key="4">
    <source>
        <dbReference type="ARBA" id="ARBA00022679"/>
    </source>
</evidence>
<feature type="binding site" evidence="7">
    <location>
        <position position="164"/>
    </location>
    <ligand>
        <name>3-phosphoshikimate</name>
        <dbReference type="ChEBI" id="CHEBI:145989"/>
    </ligand>
</feature>
<feature type="domain" description="Enolpyruvate transferase" evidence="8">
    <location>
        <begin position="5"/>
        <end position="419"/>
    </location>
</feature>
<dbReference type="Pfam" id="PF00275">
    <property type="entry name" value="EPSP_synthase"/>
    <property type="match status" value="1"/>
</dbReference>
<evidence type="ECO:0000259" key="8">
    <source>
        <dbReference type="Pfam" id="PF00275"/>
    </source>
</evidence>
<comment type="catalytic activity">
    <reaction evidence="6">
        <text>3-phosphoshikimate + phosphoenolpyruvate = 5-O-(1-carboxyvinyl)-3-phosphoshikimate + phosphate</text>
        <dbReference type="Rhea" id="RHEA:21256"/>
        <dbReference type="ChEBI" id="CHEBI:43474"/>
        <dbReference type="ChEBI" id="CHEBI:57701"/>
        <dbReference type="ChEBI" id="CHEBI:58702"/>
        <dbReference type="ChEBI" id="CHEBI:145989"/>
        <dbReference type="EC" id="2.5.1.19"/>
    </reaction>
    <physiologicalReaction direction="left-to-right" evidence="6">
        <dbReference type="Rhea" id="RHEA:21257"/>
    </physiologicalReaction>
</comment>
<evidence type="ECO:0000256" key="7">
    <source>
        <dbReference type="HAMAP-Rule" id="MF_00210"/>
    </source>
</evidence>